<protein>
    <submittedName>
        <fullName evidence="3">Peptidase</fullName>
    </submittedName>
</protein>
<accession>A0A926JTD2</accession>
<dbReference type="Proteomes" id="UP000653730">
    <property type="component" value="Unassembled WGS sequence"/>
</dbReference>
<organism evidence="3 4">
    <name type="scientific">Sinomicrobium weinanense</name>
    <dbReference type="NCBI Taxonomy" id="2842200"/>
    <lineage>
        <taxon>Bacteria</taxon>
        <taxon>Pseudomonadati</taxon>
        <taxon>Bacteroidota</taxon>
        <taxon>Flavobacteriia</taxon>
        <taxon>Flavobacteriales</taxon>
        <taxon>Flavobacteriaceae</taxon>
        <taxon>Sinomicrobium</taxon>
    </lineage>
</organism>
<dbReference type="RefSeq" id="WP_187966048.1">
    <property type="nucleotide sequence ID" value="NZ_JACVDC010000040.1"/>
</dbReference>
<evidence type="ECO:0000256" key="1">
    <source>
        <dbReference type="SAM" id="SignalP"/>
    </source>
</evidence>
<dbReference type="Gene3D" id="3.90.226.10">
    <property type="entry name" value="2-enoyl-CoA Hydratase, Chain A, domain 1"/>
    <property type="match status" value="1"/>
</dbReference>
<feature type="domain" description="Tail specific protease" evidence="2">
    <location>
        <begin position="250"/>
        <end position="476"/>
    </location>
</feature>
<dbReference type="GO" id="GO:0008236">
    <property type="term" value="F:serine-type peptidase activity"/>
    <property type="evidence" value="ECO:0007669"/>
    <property type="project" value="InterPro"/>
</dbReference>
<dbReference type="EMBL" id="JACVDC010000040">
    <property type="protein sequence ID" value="MBC9796908.1"/>
    <property type="molecule type" value="Genomic_DNA"/>
</dbReference>
<evidence type="ECO:0000313" key="3">
    <source>
        <dbReference type="EMBL" id="MBC9796908.1"/>
    </source>
</evidence>
<name>A0A926JTD2_9FLAO</name>
<dbReference type="InterPro" id="IPR029045">
    <property type="entry name" value="ClpP/crotonase-like_dom_sf"/>
</dbReference>
<dbReference type="InterPro" id="IPR005151">
    <property type="entry name" value="Tail-specific_protease"/>
</dbReference>
<keyword evidence="1" id="KW-0732">Signal</keyword>
<dbReference type="SUPFAM" id="SSF52096">
    <property type="entry name" value="ClpP/crotonase"/>
    <property type="match status" value="1"/>
</dbReference>
<sequence>MKYLLVLLWLVMACPVFSQSVDDHFPRSKMRKDLELFKKIRISANSGLYKYRSEEETDSIYAWAEDEIERSESFRDFFNVIVKLTDFEGSLHNGTSLPKKYGKALKAEQSGYFPYPVKLVEDKWILNIKDAEIPLGAEIISVNDRPVKEIMPHLYKYYTTDGINITGKSIGINYSFSKYYRLNYGRKNTFKVCFIPHGADSISCKTLKSTSYKAYYKNIKNRYSRSYDEGDYKDWEEEESYAFKNIDRETAILTVHSFSLGDKTSPGHLRYARFLDSVFTVLKERKTKNLILDVRHNGGGTDPNDLVTYSYLTDRNFVENRQAWISFNKVPYLRYVYSKIPAFLRPFGAGKYKKMLREEFPLEKDGKFYETETSEDHKVRTPKENAFTGKVYLLISPRVASAGSLFAAMVAGNRNTVTVGEEAMGGYYGHNGHTSMTYILPKSKLEISFSIVNLEQDVPEKKNQVYNRGIIPDYTVKQTFEDYLEHKDTQMEFVLELIAGAK</sequence>
<reference evidence="3 4" key="1">
    <citation type="submission" date="2020-09" db="EMBL/GenBank/DDBJ databases">
        <title>Sinomicrobium weinanense sp. nov., a halophilic bacteria isolated from saline-alkali soil.</title>
        <authorList>
            <person name="Wu P."/>
            <person name="Ren H."/>
            <person name="Mei Y."/>
            <person name="Liang Y."/>
            <person name="Chen Z."/>
        </authorList>
    </citation>
    <scope>NUCLEOTIDE SEQUENCE [LARGE SCALE GENOMIC DNA]</scope>
    <source>
        <strain evidence="3 4">FJxs</strain>
    </source>
</reference>
<gene>
    <name evidence="3" type="ORF">IBL28_13085</name>
</gene>
<evidence type="ECO:0000313" key="4">
    <source>
        <dbReference type="Proteomes" id="UP000653730"/>
    </source>
</evidence>
<feature type="signal peptide" evidence="1">
    <location>
        <begin position="1"/>
        <end position="18"/>
    </location>
</feature>
<evidence type="ECO:0000259" key="2">
    <source>
        <dbReference type="Pfam" id="PF03572"/>
    </source>
</evidence>
<dbReference type="GO" id="GO:0006508">
    <property type="term" value="P:proteolysis"/>
    <property type="evidence" value="ECO:0007669"/>
    <property type="project" value="InterPro"/>
</dbReference>
<dbReference type="Pfam" id="PF03572">
    <property type="entry name" value="Peptidase_S41"/>
    <property type="match status" value="1"/>
</dbReference>
<dbReference type="AlphaFoldDB" id="A0A926JTD2"/>
<keyword evidence="4" id="KW-1185">Reference proteome</keyword>
<feature type="chain" id="PRO_5037850417" evidence="1">
    <location>
        <begin position="19"/>
        <end position="502"/>
    </location>
</feature>
<comment type="caution">
    <text evidence="3">The sequence shown here is derived from an EMBL/GenBank/DDBJ whole genome shotgun (WGS) entry which is preliminary data.</text>
</comment>
<proteinExistence type="predicted"/>